<evidence type="ECO:0000256" key="1">
    <source>
        <dbReference type="SAM" id="MobiDB-lite"/>
    </source>
</evidence>
<proteinExistence type="predicted"/>
<gene>
    <name evidence="2" type="ORF">VFH_V092680</name>
</gene>
<protein>
    <submittedName>
        <fullName evidence="2">Uncharacterized protein</fullName>
    </submittedName>
</protein>
<feature type="compositionally biased region" description="Polar residues" evidence="1">
    <location>
        <begin position="32"/>
        <end position="43"/>
    </location>
</feature>
<reference evidence="2 3" key="1">
    <citation type="submission" date="2023-01" db="EMBL/GenBank/DDBJ databases">
        <authorList>
            <person name="Kreplak J."/>
        </authorList>
    </citation>
    <scope>NUCLEOTIDE SEQUENCE [LARGE SCALE GENOMIC DNA]</scope>
</reference>
<feature type="compositionally biased region" description="Basic and acidic residues" evidence="1">
    <location>
        <begin position="44"/>
        <end position="53"/>
    </location>
</feature>
<sequence length="133" mass="15509">VSIDLTRNYRNPQKPVICSFVKDNTNTSDHCVRDSNTQASMSESDVKKERETAHDEDIAATSYVSGQYSIPNCIYVLKVLKEELHWFKKRFSYALELIKDSKNRVIVISLKDCYDDLADWIDYKYQKENPDAF</sequence>
<evidence type="ECO:0000313" key="2">
    <source>
        <dbReference type="EMBL" id="CAI8613690.1"/>
    </source>
</evidence>
<accession>A0AAV1ATA5</accession>
<feature type="non-terminal residue" evidence="2">
    <location>
        <position position="1"/>
    </location>
</feature>
<dbReference type="AlphaFoldDB" id="A0AAV1ATA5"/>
<dbReference type="EMBL" id="OX451740">
    <property type="protein sequence ID" value="CAI8613690.1"/>
    <property type="molecule type" value="Genomic_DNA"/>
</dbReference>
<feature type="region of interest" description="Disordered" evidence="1">
    <location>
        <begin position="32"/>
        <end position="53"/>
    </location>
</feature>
<organism evidence="2 3">
    <name type="scientific">Vicia faba</name>
    <name type="common">Broad bean</name>
    <name type="synonym">Faba vulgaris</name>
    <dbReference type="NCBI Taxonomy" id="3906"/>
    <lineage>
        <taxon>Eukaryota</taxon>
        <taxon>Viridiplantae</taxon>
        <taxon>Streptophyta</taxon>
        <taxon>Embryophyta</taxon>
        <taxon>Tracheophyta</taxon>
        <taxon>Spermatophyta</taxon>
        <taxon>Magnoliopsida</taxon>
        <taxon>eudicotyledons</taxon>
        <taxon>Gunneridae</taxon>
        <taxon>Pentapetalae</taxon>
        <taxon>rosids</taxon>
        <taxon>fabids</taxon>
        <taxon>Fabales</taxon>
        <taxon>Fabaceae</taxon>
        <taxon>Papilionoideae</taxon>
        <taxon>50 kb inversion clade</taxon>
        <taxon>NPAAA clade</taxon>
        <taxon>Hologalegina</taxon>
        <taxon>IRL clade</taxon>
        <taxon>Fabeae</taxon>
        <taxon>Vicia</taxon>
    </lineage>
</organism>
<keyword evidence="3" id="KW-1185">Reference proteome</keyword>
<evidence type="ECO:0000313" key="3">
    <source>
        <dbReference type="Proteomes" id="UP001157006"/>
    </source>
</evidence>
<name>A0AAV1ATA5_VICFA</name>
<dbReference type="Proteomes" id="UP001157006">
    <property type="component" value="Chromosome 5"/>
</dbReference>